<dbReference type="OrthoDB" id="5243015at2"/>
<dbReference type="RefSeq" id="WP_082756927.1">
    <property type="nucleotide sequence ID" value="NZ_AP025457.1"/>
</dbReference>
<dbReference type="PANTHER" id="PTHR39683:SF4">
    <property type="entry name" value="COENZYME Q-BINDING PROTEIN COQ10 START DOMAIN-CONTAINING PROTEIN"/>
    <property type="match status" value="1"/>
</dbReference>
<accession>A0A1H1FZW3</accession>
<gene>
    <name evidence="1" type="ORF">SAMN04489765_3010</name>
</gene>
<organism evidence="1 2">
    <name type="scientific">Tsukamurella pulmonis</name>
    <dbReference type="NCBI Taxonomy" id="47312"/>
    <lineage>
        <taxon>Bacteria</taxon>
        <taxon>Bacillati</taxon>
        <taxon>Actinomycetota</taxon>
        <taxon>Actinomycetes</taxon>
        <taxon>Mycobacteriales</taxon>
        <taxon>Tsukamurellaceae</taxon>
        <taxon>Tsukamurella</taxon>
    </lineage>
</organism>
<sequence length="154" mass="17161">MSDAERTRESIVIAAPPESIMAAISAFDRYPEWVSAAREVTVLETTADGRPRRVRFVLEEGFLRDTYELEYRWAPGGRSVEWDLAASTLQSTQHGRYDLTPTADGAGTTVTYTLEVTLQIPMLGMLRRKAEKAITDTALKELKRHVEGESAAQS</sequence>
<dbReference type="InterPro" id="IPR023393">
    <property type="entry name" value="START-like_dom_sf"/>
</dbReference>
<dbReference type="Gene3D" id="3.30.530.20">
    <property type="match status" value="1"/>
</dbReference>
<dbReference type="InterPro" id="IPR019587">
    <property type="entry name" value="Polyketide_cyclase/dehydratase"/>
</dbReference>
<dbReference type="STRING" id="47312.SAMN04489765_3010"/>
<reference evidence="2" key="1">
    <citation type="submission" date="2016-10" db="EMBL/GenBank/DDBJ databases">
        <authorList>
            <person name="Varghese N."/>
            <person name="Submissions S."/>
        </authorList>
    </citation>
    <scope>NUCLEOTIDE SEQUENCE [LARGE SCALE GENOMIC DNA]</scope>
    <source>
        <strain evidence="2">DSM 44142</strain>
    </source>
</reference>
<dbReference type="CDD" id="cd07819">
    <property type="entry name" value="SRPBCC_2"/>
    <property type="match status" value="1"/>
</dbReference>
<evidence type="ECO:0000313" key="1">
    <source>
        <dbReference type="EMBL" id="SDR06339.1"/>
    </source>
</evidence>
<dbReference type="SUPFAM" id="SSF55961">
    <property type="entry name" value="Bet v1-like"/>
    <property type="match status" value="1"/>
</dbReference>
<dbReference type="AlphaFoldDB" id="A0A1H1FZW3"/>
<dbReference type="Pfam" id="PF10604">
    <property type="entry name" value="Polyketide_cyc2"/>
    <property type="match status" value="1"/>
</dbReference>
<proteinExistence type="predicted"/>
<name>A0A1H1FZW3_9ACTN</name>
<dbReference type="Proteomes" id="UP000183053">
    <property type="component" value="Unassembled WGS sequence"/>
</dbReference>
<dbReference type="EMBL" id="FNLF01000002">
    <property type="protein sequence ID" value="SDR06339.1"/>
    <property type="molecule type" value="Genomic_DNA"/>
</dbReference>
<dbReference type="PANTHER" id="PTHR39683">
    <property type="entry name" value="CONSERVED PROTEIN TB16.3"/>
    <property type="match status" value="1"/>
</dbReference>
<protein>
    <submittedName>
        <fullName evidence="1">Polyketide cyclase / dehydrase and lipid transport</fullName>
    </submittedName>
</protein>
<keyword evidence="2" id="KW-1185">Reference proteome</keyword>
<evidence type="ECO:0000313" key="2">
    <source>
        <dbReference type="Proteomes" id="UP000183053"/>
    </source>
</evidence>